<dbReference type="Pfam" id="PF00931">
    <property type="entry name" value="NB-ARC"/>
    <property type="match status" value="1"/>
</dbReference>
<organism evidence="9 10">
    <name type="scientific">Hevea brasiliensis</name>
    <name type="common">Para rubber tree</name>
    <name type="synonym">Siphonia brasiliensis</name>
    <dbReference type="NCBI Taxonomy" id="3981"/>
    <lineage>
        <taxon>Eukaryota</taxon>
        <taxon>Viridiplantae</taxon>
        <taxon>Streptophyta</taxon>
        <taxon>Embryophyta</taxon>
        <taxon>Tracheophyta</taxon>
        <taxon>Spermatophyta</taxon>
        <taxon>Magnoliopsida</taxon>
        <taxon>eudicotyledons</taxon>
        <taxon>Gunneridae</taxon>
        <taxon>Pentapetalae</taxon>
        <taxon>rosids</taxon>
        <taxon>fabids</taxon>
        <taxon>Malpighiales</taxon>
        <taxon>Euphorbiaceae</taxon>
        <taxon>Crotonoideae</taxon>
        <taxon>Micrandreae</taxon>
        <taxon>Hevea</taxon>
    </lineage>
</organism>
<evidence type="ECO:0000256" key="5">
    <source>
        <dbReference type="ARBA" id="ARBA00022821"/>
    </source>
</evidence>
<keyword evidence="4" id="KW-0547">Nucleotide-binding</keyword>
<dbReference type="InterPro" id="IPR003593">
    <property type="entry name" value="AAA+_ATPase"/>
</dbReference>
<dbReference type="InterPro" id="IPR032675">
    <property type="entry name" value="LRR_dom_sf"/>
</dbReference>
<gene>
    <name evidence="9" type="ORF">P3X46_001225</name>
</gene>
<name>A0ABQ9NCE9_HEVBR</name>
<keyword evidence="3" id="KW-0677">Repeat</keyword>
<dbReference type="Gene3D" id="1.10.8.430">
    <property type="entry name" value="Helical domain of apoptotic protease-activating factors"/>
    <property type="match status" value="1"/>
</dbReference>
<evidence type="ECO:0000313" key="9">
    <source>
        <dbReference type="EMBL" id="KAJ9189986.1"/>
    </source>
</evidence>
<dbReference type="Pfam" id="PF23598">
    <property type="entry name" value="LRR_14"/>
    <property type="match status" value="1"/>
</dbReference>
<keyword evidence="5" id="KW-0611">Plant defense</keyword>
<sequence length="977" mass="110690">MSGIEAAAAIGPVCDAIKGFSSFCCARADYFDDLEAHLMVAQFEMDQLEIMKKHVVERVKKETKPQMQQRLEVTFWLEKVNHVQEDAKKIIKEAEEEICKKVLRWFCPKKCCSYKRVGKRVSEKRGEVNELIEAGKFDAVVERKPVDLVIQMPVRKTFGFDFKLEEIWTWIEHPSVEIIGLYGMAGVGKTTLLKKIYNKFCEKSDYVLIFVERSEQDPVKAAKEAICKKFGISQEEWKNKGEPINNAISNILGKEKFALMLDGVGGQWLHQLLDEIGVHLNGNGNGSKVIFTTRSKEVCDRMKAKTIEVERLPPETALQLFEFCVGGDTLNANGEIPILAEELAGVCNGLPLLLTTIGRAMASKTKPRDWERAIEKLKTQPSSFPDVEASVFPVLKISYDSLSEDTLWNSLSTDSLRKCFLYFSLFPGVDNIKKMELTELWIAEGFLDQSNSTHEAREKGEDALGSLKSASLLETGKSADFVKMHDVIKAMTLWLACEEGKAKDKVLVQEKTPQLSTWINAERISLCGPCIESPRETPSCHHLTTLLLRATNLEMLPSEFFQSMPALRVLDLSDNKGLIELHVGIGYLGNLRYLNLSGTCIKKLPVEVQNLKKLQFLILDRTPLQLDIPVGVISSLSSLQAFRRVFDQMLLLNSPLDDQAELLKELESLEHIDEIGIFLSHASSVQKVSDTHKLRRCVKQLQLAQCTDRLPKLSLRGMEHLERLELLKCSSLTELEIVKENNQQEHQGSEITVFPGHIYRKRQQSFPNLCIVRIRNCPIKNVTCLINIPSLQSLKLCDCNEIVQVISEDSRQNVFENLVKLSLKRLPKLKSIYCQALQFPSLVKLAVFDCPNLRSLPLDCNSAKKLRQIKGSGSWWNDMVPEGIRDAFSSKFRETDAVVEHVLKEMTTEQDEVRDCFSRPRPVKEEGEACSSHPGPVKEEDWGLSKMNLPIQLFLFSLSLFILISHTILIYFLKNRL</sequence>
<keyword evidence="6" id="KW-0067">ATP-binding</keyword>
<evidence type="ECO:0000256" key="2">
    <source>
        <dbReference type="ARBA" id="ARBA00022614"/>
    </source>
</evidence>
<dbReference type="PANTHER" id="PTHR33463">
    <property type="entry name" value="NB-ARC DOMAIN-CONTAINING PROTEIN-RELATED"/>
    <property type="match status" value="1"/>
</dbReference>
<dbReference type="InterPro" id="IPR027417">
    <property type="entry name" value="P-loop_NTPase"/>
</dbReference>
<dbReference type="PROSITE" id="PS51450">
    <property type="entry name" value="LRR"/>
    <property type="match status" value="1"/>
</dbReference>
<dbReference type="SMART" id="SM00382">
    <property type="entry name" value="AAA"/>
    <property type="match status" value="1"/>
</dbReference>
<protein>
    <recommendedName>
        <fullName evidence="8">AAA+ ATPase domain-containing protein</fullName>
    </recommendedName>
</protein>
<evidence type="ECO:0000256" key="7">
    <source>
        <dbReference type="SAM" id="Phobius"/>
    </source>
</evidence>
<feature type="domain" description="AAA+ ATPase" evidence="8">
    <location>
        <begin position="175"/>
        <end position="314"/>
    </location>
</feature>
<evidence type="ECO:0000256" key="3">
    <source>
        <dbReference type="ARBA" id="ARBA00022737"/>
    </source>
</evidence>
<dbReference type="SUPFAM" id="SSF52058">
    <property type="entry name" value="L domain-like"/>
    <property type="match status" value="1"/>
</dbReference>
<keyword evidence="7" id="KW-1133">Transmembrane helix</keyword>
<dbReference type="InterPro" id="IPR058922">
    <property type="entry name" value="WHD_DRP"/>
</dbReference>
<comment type="caution">
    <text evidence="9">The sequence shown here is derived from an EMBL/GenBank/DDBJ whole genome shotgun (WGS) entry which is preliminary data.</text>
</comment>
<proteinExistence type="inferred from homology"/>
<keyword evidence="2" id="KW-0433">Leucine-rich repeat</keyword>
<dbReference type="InterPro" id="IPR002182">
    <property type="entry name" value="NB-ARC"/>
</dbReference>
<dbReference type="PRINTS" id="PR00364">
    <property type="entry name" value="DISEASERSIST"/>
</dbReference>
<dbReference type="Gene3D" id="3.80.10.10">
    <property type="entry name" value="Ribonuclease Inhibitor"/>
    <property type="match status" value="2"/>
</dbReference>
<evidence type="ECO:0000256" key="6">
    <source>
        <dbReference type="ARBA" id="ARBA00022840"/>
    </source>
</evidence>
<dbReference type="InterPro" id="IPR055414">
    <property type="entry name" value="LRR_R13L4/SHOC2-like"/>
</dbReference>
<evidence type="ECO:0000256" key="1">
    <source>
        <dbReference type="ARBA" id="ARBA00008894"/>
    </source>
</evidence>
<feature type="transmembrane region" description="Helical" evidence="7">
    <location>
        <begin position="953"/>
        <end position="973"/>
    </location>
</feature>
<dbReference type="EMBL" id="JARPOI010000001">
    <property type="protein sequence ID" value="KAJ9189986.1"/>
    <property type="molecule type" value="Genomic_DNA"/>
</dbReference>
<keyword evidence="10" id="KW-1185">Reference proteome</keyword>
<dbReference type="Pfam" id="PF23559">
    <property type="entry name" value="WHD_DRP"/>
    <property type="match status" value="1"/>
</dbReference>
<dbReference type="Gene3D" id="3.40.50.300">
    <property type="entry name" value="P-loop containing nucleotide triphosphate hydrolases"/>
    <property type="match status" value="1"/>
</dbReference>
<reference evidence="9" key="1">
    <citation type="journal article" date="2023" name="Plant Biotechnol. J.">
        <title>Chromosome-level wild Hevea brasiliensis genome provides new tools for genomic-assisted breeding and valuable loci to elevate rubber yield.</title>
        <authorList>
            <person name="Cheng H."/>
            <person name="Song X."/>
            <person name="Hu Y."/>
            <person name="Wu T."/>
            <person name="Yang Q."/>
            <person name="An Z."/>
            <person name="Feng S."/>
            <person name="Deng Z."/>
            <person name="Wu W."/>
            <person name="Zeng X."/>
            <person name="Tu M."/>
            <person name="Wang X."/>
            <person name="Huang H."/>
        </authorList>
    </citation>
    <scope>NUCLEOTIDE SEQUENCE</scope>
    <source>
        <strain evidence="9">MT/VB/25A 57/8</strain>
    </source>
</reference>
<accession>A0ABQ9NCE9</accession>
<dbReference type="InterPro" id="IPR042197">
    <property type="entry name" value="Apaf_helical"/>
</dbReference>
<dbReference type="SUPFAM" id="SSF52540">
    <property type="entry name" value="P-loop containing nucleoside triphosphate hydrolases"/>
    <property type="match status" value="1"/>
</dbReference>
<dbReference type="InterPro" id="IPR001611">
    <property type="entry name" value="Leu-rich_rpt"/>
</dbReference>
<dbReference type="InterPro" id="IPR050905">
    <property type="entry name" value="Plant_NBS-LRR"/>
</dbReference>
<dbReference type="Proteomes" id="UP001174677">
    <property type="component" value="Chromosome 1"/>
</dbReference>
<dbReference type="PANTHER" id="PTHR33463:SF220">
    <property type="entry name" value="NB-ARC DOMAIN-CONTAINING PROTEIN"/>
    <property type="match status" value="1"/>
</dbReference>
<dbReference type="Gene3D" id="1.10.10.10">
    <property type="entry name" value="Winged helix-like DNA-binding domain superfamily/Winged helix DNA-binding domain"/>
    <property type="match status" value="1"/>
</dbReference>
<evidence type="ECO:0000313" key="10">
    <source>
        <dbReference type="Proteomes" id="UP001174677"/>
    </source>
</evidence>
<dbReference type="InterPro" id="IPR036388">
    <property type="entry name" value="WH-like_DNA-bd_sf"/>
</dbReference>
<keyword evidence="7" id="KW-0812">Transmembrane</keyword>
<evidence type="ECO:0000259" key="8">
    <source>
        <dbReference type="SMART" id="SM00382"/>
    </source>
</evidence>
<evidence type="ECO:0000256" key="4">
    <source>
        <dbReference type="ARBA" id="ARBA00022741"/>
    </source>
</evidence>
<keyword evidence="7" id="KW-0472">Membrane</keyword>
<comment type="similarity">
    <text evidence="1">Belongs to the disease resistance NB-LRR family.</text>
</comment>